<dbReference type="AlphaFoldDB" id="A0AAI9Y251"/>
<protein>
    <submittedName>
        <fullName evidence="2">Uncharacterized protein</fullName>
    </submittedName>
</protein>
<feature type="compositionally biased region" description="Basic residues" evidence="1">
    <location>
        <begin position="213"/>
        <end position="224"/>
    </location>
</feature>
<dbReference type="Proteomes" id="UP001239213">
    <property type="component" value="Unassembled WGS sequence"/>
</dbReference>
<organism evidence="2 3">
    <name type="scientific">Colletotrichum cuscutae</name>
    <dbReference type="NCBI Taxonomy" id="1209917"/>
    <lineage>
        <taxon>Eukaryota</taxon>
        <taxon>Fungi</taxon>
        <taxon>Dikarya</taxon>
        <taxon>Ascomycota</taxon>
        <taxon>Pezizomycotina</taxon>
        <taxon>Sordariomycetes</taxon>
        <taxon>Hypocreomycetidae</taxon>
        <taxon>Glomerellales</taxon>
        <taxon>Glomerellaceae</taxon>
        <taxon>Colletotrichum</taxon>
        <taxon>Colletotrichum acutatum species complex</taxon>
    </lineage>
</organism>
<evidence type="ECO:0000313" key="2">
    <source>
        <dbReference type="EMBL" id="KAK1473315.1"/>
    </source>
</evidence>
<comment type="caution">
    <text evidence="2">The sequence shown here is derived from an EMBL/GenBank/DDBJ whole genome shotgun (WGS) entry which is preliminary data.</text>
</comment>
<accession>A0AAI9Y251</accession>
<dbReference type="EMBL" id="MPDP01000172">
    <property type="protein sequence ID" value="KAK1473315.1"/>
    <property type="molecule type" value="Genomic_DNA"/>
</dbReference>
<evidence type="ECO:0000313" key="3">
    <source>
        <dbReference type="Proteomes" id="UP001239213"/>
    </source>
</evidence>
<feature type="region of interest" description="Disordered" evidence="1">
    <location>
        <begin position="193"/>
        <end position="224"/>
    </location>
</feature>
<evidence type="ECO:0000256" key="1">
    <source>
        <dbReference type="SAM" id="MobiDB-lite"/>
    </source>
</evidence>
<proteinExistence type="predicted"/>
<reference evidence="2" key="1">
    <citation type="submission" date="2016-11" db="EMBL/GenBank/DDBJ databases">
        <title>The genome sequence of Colletotrichum cuscutae.</title>
        <authorList>
            <person name="Baroncelli R."/>
        </authorList>
    </citation>
    <scope>NUCLEOTIDE SEQUENCE</scope>
    <source>
        <strain evidence="2">IMI 304802</strain>
    </source>
</reference>
<name>A0AAI9Y251_9PEZI</name>
<gene>
    <name evidence="2" type="ORF">CCUS01_17191</name>
</gene>
<keyword evidence="3" id="KW-1185">Reference proteome</keyword>
<sequence>MGCFQRLFRYLHEGRRGERSISRGFCANERMVYSIESTDNERLCGGERKVERSPFSPSMGAGEGRGAWRDVDLRRVDFDGGGPWALHLGGTPYERESLVSTQYSVVQGPAETPRELSHLHYKRDREKEGARNFVAGWTDWGQTLAWPAWDDMDAKEGEKEMAGRARLVRHQAREGKEAQMSDVCRWEEARKKRMTAPGGSQGPLLDDPGAGLRQRRTSGHRTARRTALDSCMGARDEAAFIFRLPSRGVKRQTHRRNDPTYAGNMSGSPVVVEVSAEQRCKSEVPRQGRYCVEKSLSDTYRSTLRRRLLPYHLSARAVAIASPALFGQLTPVGPTPAIPLLICSVANPRIPVKISHCPGCEGPCDKVPHLADQINERCDSGYAVIAHYSYAVRIHSYVLAEEKKKLQRARTEASSMTIYYGSVPDQLLDLRTRTSREIDCFLIIDPARAALSPSFLVTSTDHKTVEMACCLLPLSRPRTTLHAFFFYVHQLAIRPWAIHPSVCTAESSLLRLTQTDRQLAQARICTAYLLLRSTHVSYFRPCRHGDATDRCINLPDSVSKYSHFSRSSSANTVKSRPAAPNQTGGSVCLTVLIRCETNQPTSMEAF</sequence>